<evidence type="ECO:0008006" key="4">
    <source>
        <dbReference type="Google" id="ProtNLM"/>
    </source>
</evidence>
<dbReference type="InterPro" id="IPR029058">
    <property type="entry name" value="AB_hydrolase_fold"/>
</dbReference>
<gene>
    <name evidence="1" type="ORF">ILEXP_LOCUS11489</name>
    <name evidence="2" type="ORF">ILEXP_LOCUS14893</name>
</gene>
<dbReference type="EMBL" id="CAUOFW020001636">
    <property type="protein sequence ID" value="CAK9147014.1"/>
    <property type="molecule type" value="Genomic_DNA"/>
</dbReference>
<dbReference type="AlphaFoldDB" id="A0ABC8RG99"/>
<dbReference type="PANTHER" id="PTHR33428:SF10">
    <property type="entry name" value="CHLOROPHYLLASE-1"/>
    <property type="match status" value="1"/>
</dbReference>
<dbReference type="Gene3D" id="3.40.50.1820">
    <property type="entry name" value="alpha/beta hydrolase"/>
    <property type="match status" value="1"/>
</dbReference>
<dbReference type="EMBL" id="CAUOFW020001336">
    <property type="protein sequence ID" value="CAK9143753.1"/>
    <property type="molecule type" value="Genomic_DNA"/>
</dbReference>
<comment type="caution">
    <text evidence="1">The sequence shown here is derived from an EMBL/GenBank/DDBJ whole genome shotgun (WGS) entry which is preliminary data.</text>
</comment>
<reference evidence="1 3" key="1">
    <citation type="submission" date="2024-02" db="EMBL/GenBank/DDBJ databases">
        <authorList>
            <person name="Vignale AGUSTIN F."/>
            <person name="Sosa J E."/>
            <person name="Modenutti C."/>
        </authorList>
    </citation>
    <scope>NUCLEOTIDE SEQUENCE [LARGE SCALE GENOMIC DNA]</scope>
</reference>
<dbReference type="Pfam" id="PF07224">
    <property type="entry name" value="Chlorophyllase"/>
    <property type="match status" value="1"/>
</dbReference>
<dbReference type="PANTHER" id="PTHR33428">
    <property type="entry name" value="CHLOROPHYLLASE-2, CHLOROPLASTIC"/>
    <property type="match status" value="1"/>
</dbReference>
<accession>A0ABC8RG99</accession>
<dbReference type="Proteomes" id="UP001642360">
    <property type="component" value="Unassembled WGS sequence"/>
</dbReference>
<evidence type="ECO:0000313" key="1">
    <source>
        <dbReference type="EMBL" id="CAK9143753.1"/>
    </source>
</evidence>
<sequence>MALLGDRPVSVFEQGSFSVNPFKVQTSDASRPPKELFIVTPIPKGLYPVLLFFHGTCLLNSSYSNILQHISSHGYIVVAPQLYHGCLVPQSNEVHSAGEVTNWLPTGLPSILPDNVRANLDMLALSGHSRGGKTAFCLGLGYGNIDQCLKFKGLIGIDPVAGGMGVRWDPKILTYVPQSFDLGIPVCVYGSGLGSERQFVILPACAPDGMNHSEFFRECKPPCSYFVAKDYGHMDLLDEGMANIGEFMCKSGQGCKKLLRKGVGGIVVAFFKACLEGKKTDFLAIVQNPDIAPIKLDPVTCIPENFSVNIIDVAM</sequence>
<evidence type="ECO:0000313" key="2">
    <source>
        <dbReference type="EMBL" id="CAK9147014.1"/>
    </source>
</evidence>
<dbReference type="InterPro" id="IPR017395">
    <property type="entry name" value="Chlorophyllase-like"/>
</dbReference>
<evidence type="ECO:0000313" key="3">
    <source>
        <dbReference type="Proteomes" id="UP001642360"/>
    </source>
</evidence>
<organism evidence="1 3">
    <name type="scientific">Ilex paraguariensis</name>
    <name type="common">yerba mate</name>
    <dbReference type="NCBI Taxonomy" id="185542"/>
    <lineage>
        <taxon>Eukaryota</taxon>
        <taxon>Viridiplantae</taxon>
        <taxon>Streptophyta</taxon>
        <taxon>Embryophyta</taxon>
        <taxon>Tracheophyta</taxon>
        <taxon>Spermatophyta</taxon>
        <taxon>Magnoliopsida</taxon>
        <taxon>eudicotyledons</taxon>
        <taxon>Gunneridae</taxon>
        <taxon>Pentapetalae</taxon>
        <taxon>asterids</taxon>
        <taxon>campanulids</taxon>
        <taxon>Aquifoliales</taxon>
        <taxon>Aquifoliaceae</taxon>
        <taxon>Ilex</taxon>
    </lineage>
</organism>
<keyword evidence="3" id="KW-1185">Reference proteome</keyword>
<protein>
    <recommendedName>
        <fullName evidence="4">Chlorophyllase</fullName>
    </recommendedName>
</protein>
<name>A0ABC8RG99_9AQUA</name>
<proteinExistence type="predicted"/>
<dbReference type="SUPFAM" id="SSF53474">
    <property type="entry name" value="alpha/beta-Hydrolases"/>
    <property type="match status" value="1"/>
</dbReference>